<proteinExistence type="predicted"/>
<accession>A0ABP1FW42</accession>
<organism evidence="1 2">
    <name type="scientific">Coccomyxa viridis</name>
    <dbReference type="NCBI Taxonomy" id="1274662"/>
    <lineage>
        <taxon>Eukaryota</taxon>
        <taxon>Viridiplantae</taxon>
        <taxon>Chlorophyta</taxon>
        <taxon>core chlorophytes</taxon>
        <taxon>Trebouxiophyceae</taxon>
        <taxon>Trebouxiophyceae incertae sedis</taxon>
        <taxon>Coccomyxaceae</taxon>
        <taxon>Coccomyxa</taxon>
    </lineage>
</organism>
<name>A0ABP1FW42_9CHLO</name>
<keyword evidence="2" id="KW-1185">Reference proteome</keyword>
<reference evidence="1 2" key="1">
    <citation type="submission" date="2024-06" db="EMBL/GenBank/DDBJ databases">
        <authorList>
            <person name="Kraege A."/>
            <person name="Thomma B."/>
        </authorList>
    </citation>
    <scope>NUCLEOTIDE SEQUENCE [LARGE SCALE GENOMIC DNA]</scope>
</reference>
<sequence>MNAGFLCKAVDVPAVGICGAFEYLRSSQNRRSDNAPGENPPMEGQDRTARLACILCANSIVFGLKKERLQLSTGDGS</sequence>
<dbReference type="EMBL" id="CAXHTA020000009">
    <property type="protein sequence ID" value="CAL5223646.1"/>
    <property type="molecule type" value="Genomic_DNA"/>
</dbReference>
<evidence type="ECO:0000313" key="2">
    <source>
        <dbReference type="Proteomes" id="UP001497392"/>
    </source>
</evidence>
<dbReference type="Proteomes" id="UP001497392">
    <property type="component" value="Unassembled WGS sequence"/>
</dbReference>
<evidence type="ECO:0000313" key="1">
    <source>
        <dbReference type="EMBL" id="CAL5223646.1"/>
    </source>
</evidence>
<protein>
    <submittedName>
        <fullName evidence="1">G6190 protein</fullName>
    </submittedName>
</protein>
<gene>
    <name evidence="1" type="primary">g6190</name>
    <name evidence="1" type="ORF">VP750_LOCUS5305</name>
</gene>
<comment type="caution">
    <text evidence="1">The sequence shown here is derived from an EMBL/GenBank/DDBJ whole genome shotgun (WGS) entry which is preliminary data.</text>
</comment>